<feature type="region of interest" description="Disordered" evidence="2">
    <location>
        <begin position="209"/>
        <end position="238"/>
    </location>
</feature>
<feature type="compositionally biased region" description="Basic residues" evidence="2">
    <location>
        <begin position="224"/>
        <end position="238"/>
    </location>
</feature>
<protein>
    <submittedName>
        <fullName evidence="3">Uncharacterized protein</fullName>
    </submittedName>
</protein>
<evidence type="ECO:0000313" key="3">
    <source>
        <dbReference type="EMBL" id="ALB23210.1"/>
    </source>
</evidence>
<keyword evidence="1" id="KW-0175">Coiled coil</keyword>
<evidence type="ECO:0000256" key="1">
    <source>
        <dbReference type="SAM" id="Coils"/>
    </source>
</evidence>
<organism evidence="3 4">
    <name type="scientific">Piscirickettsia salmonis</name>
    <dbReference type="NCBI Taxonomy" id="1238"/>
    <lineage>
        <taxon>Bacteria</taxon>
        <taxon>Pseudomonadati</taxon>
        <taxon>Pseudomonadota</taxon>
        <taxon>Gammaproteobacteria</taxon>
        <taxon>Thiotrichales</taxon>
        <taxon>Piscirickettsiaceae</taxon>
        <taxon>Piscirickettsia</taxon>
    </lineage>
</organism>
<dbReference type="Proteomes" id="UP000029558">
    <property type="component" value="Chromosome"/>
</dbReference>
<feature type="coiled-coil region" evidence="1">
    <location>
        <begin position="117"/>
        <end position="190"/>
    </location>
</feature>
<proteinExistence type="predicted"/>
<dbReference type="EMBL" id="CP012508">
    <property type="protein sequence ID" value="ALB23210.1"/>
    <property type="molecule type" value="Genomic_DNA"/>
</dbReference>
<gene>
    <name evidence="3" type="ORF">KU39_2030</name>
</gene>
<reference evidence="3 4" key="1">
    <citation type="journal article" date="2014" name="Genome Announc.">
        <title>Comparative Genome Analysis of Two Isolates of the Fish Pathogen Piscirickettsia salmonis from Different Hosts Reveals Major Differences in Virulence-Associated Secretion Systems.</title>
        <authorList>
            <person name="Bohle H."/>
            <person name="Henriquez P."/>
            <person name="Grothusen H."/>
            <person name="Navas E."/>
            <person name="Sandoval A."/>
            <person name="Bustamante F."/>
            <person name="Bustos P."/>
            <person name="Mancilla M."/>
        </authorList>
    </citation>
    <scope>NUCLEOTIDE SEQUENCE [LARGE SCALE GENOMIC DNA]</scope>
    <source>
        <strain evidence="4">B1-32597</strain>
    </source>
</reference>
<dbReference type="RefSeq" id="WP_017375731.1">
    <property type="nucleotide sequence ID" value="NZ_CP012508.1"/>
</dbReference>
<evidence type="ECO:0000256" key="2">
    <source>
        <dbReference type="SAM" id="MobiDB-lite"/>
    </source>
</evidence>
<dbReference type="AlphaFoldDB" id="A0A1L6TCU3"/>
<accession>A0A1L6TCU3</accession>
<name>A0A1L6TCU3_PISSA</name>
<sequence length="238" mass="27043">MTSITLGMGRRKKVGGPLVKLLGSIKSKARGRRYIYITDCKTYALIDRLAPSVNVFSYAQAKLAGPCGQLDAKRDWYVYVEIKSGTKSEYSNAYKFPKDKAGHENAGDITKVKKLRYKALCDELSEAEDELKKLDKEAAELMKKSRKIQKIWTWLADKYARWADEVTDSMVGKAEEIDSLKKEKKQFEKEFKKYFPKAVLKLKTARKSAAKKTTAKKQVAIKKSSAKRKAHSTKMRGL</sequence>
<evidence type="ECO:0000313" key="4">
    <source>
        <dbReference type="Proteomes" id="UP000029558"/>
    </source>
</evidence>